<keyword evidence="1" id="KW-1133">Transmembrane helix</keyword>
<protein>
    <submittedName>
        <fullName evidence="2">DUF3093 domain-containing protein</fullName>
    </submittedName>
</protein>
<comment type="caution">
    <text evidence="2">The sequence shown here is derived from an EMBL/GenBank/DDBJ whole genome shotgun (WGS) entry which is preliminary data.</text>
</comment>
<feature type="transmembrane region" description="Helical" evidence="1">
    <location>
        <begin position="19"/>
        <end position="37"/>
    </location>
</feature>
<dbReference type="RefSeq" id="WP_212520879.1">
    <property type="nucleotide sequence ID" value="NZ_JAGSOH010000098.1"/>
</dbReference>
<organism evidence="2 3">
    <name type="scientific">Actinospica acidithermotolerans</name>
    <dbReference type="NCBI Taxonomy" id="2828514"/>
    <lineage>
        <taxon>Bacteria</taxon>
        <taxon>Bacillati</taxon>
        <taxon>Actinomycetota</taxon>
        <taxon>Actinomycetes</taxon>
        <taxon>Catenulisporales</taxon>
        <taxon>Actinospicaceae</taxon>
        <taxon>Actinospica</taxon>
    </lineage>
</organism>
<sequence length="156" mass="16778">MTPAESPAYREQLRAPMSWYFIGFLFGLSLALIFLWFGPYASLAGLVGGTLLSAWVVASYGRVGIELSGDSLTAGPATLPLAALGEARALSAEQARALQRHEADPRAFMLLRSYVRTAVRVEVVDPQDPHPYLYLSSRHPEKLAAAFARANAAAGS</sequence>
<proteinExistence type="predicted"/>
<keyword evidence="1" id="KW-0812">Transmembrane</keyword>
<accession>A0A941EBH9</accession>
<reference evidence="2" key="1">
    <citation type="submission" date="2021-04" db="EMBL/GenBank/DDBJ databases">
        <title>Genome based classification of Actinospica acidithermotolerans sp. nov., an actinobacterium isolated from an Indonesian hot spring.</title>
        <authorList>
            <person name="Kusuma A.B."/>
            <person name="Putra K.E."/>
            <person name="Nafisah S."/>
            <person name="Loh J."/>
            <person name="Nouioui I."/>
            <person name="Goodfellow M."/>
        </authorList>
    </citation>
    <scope>NUCLEOTIDE SEQUENCE</scope>
    <source>
        <strain evidence="2">MGRD01-02</strain>
    </source>
</reference>
<dbReference type="AlphaFoldDB" id="A0A941EBH9"/>
<dbReference type="EMBL" id="JAGSOH010000098">
    <property type="protein sequence ID" value="MBR7829745.1"/>
    <property type="molecule type" value="Genomic_DNA"/>
</dbReference>
<name>A0A941EBH9_9ACTN</name>
<evidence type="ECO:0000256" key="1">
    <source>
        <dbReference type="SAM" id="Phobius"/>
    </source>
</evidence>
<dbReference type="Pfam" id="PF11292">
    <property type="entry name" value="DUF3093"/>
    <property type="match status" value="1"/>
</dbReference>
<evidence type="ECO:0000313" key="2">
    <source>
        <dbReference type="EMBL" id="MBR7829745.1"/>
    </source>
</evidence>
<dbReference type="InterPro" id="IPR021443">
    <property type="entry name" value="DUF3093"/>
</dbReference>
<dbReference type="Proteomes" id="UP000676325">
    <property type="component" value="Unassembled WGS sequence"/>
</dbReference>
<keyword evidence="1" id="KW-0472">Membrane</keyword>
<gene>
    <name evidence="2" type="ORF">KDK95_25800</name>
</gene>
<feature type="transmembrane region" description="Helical" evidence="1">
    <location>
        <begin position="43"/>
        <end position="61"/>
    </location>
</feature>
<keyword evidence="3" id="KW-1185">Reference proteome</keyword>
<evidence type="ECO:0000313" key="3">
    <source>
        <dbReference type="Proteomes" id="UP000676325"/>
    </source>
</evidence>